<reference evidence="3 4" key="1">
    <citation type="submission" date="2014-12" db="EMBL/GenBank/DDBJ databases">
        <authorList>
            <person name="Neuveglise Cecile"/>
        </authorList>
    </citation>
    <scope>NUCLEOTIDE SEQUENCE [LARGE SCALE GENOMIC DNA]</scope>
    <source>
        <strain evidence="3 4">CBS 12615</strain>
    </source>
</reference>
<dbReference type="AlphaFoldDB" id="A0A0C7N5G8"/>
<dbReference type="InterPro" id="IPR036249">
    <property type="entry name" value="Thioredoxin-like_sf"/>
</dbReference>
<dbReference type="OrthoDB" id="10253744at2759"/>
<dbReference type="RefSeq" id="XP_022629399.1">
    <property type="nucleotide sequence ID" value="XM_022771497.1"/>
</dbReference>
<dbReference type="PANTHER" id="PTHR31902:SF7">
    <property type="entry name" value="ALTERED INHERITANCE OF MITOCHONDRIA PROTEIN 32"/>
    <property type="match status" value="1"/>
</dbReference>
<evidence type="ECO:0000313" key="4">
    <source>
        <dbReference type="Proteomes" id="UP000054304"/>
    </source>
</evidence>
<gene>
    <name evidence="3" type="ORF">LALA0_S07e04170g</name>
</gene>
<evidence type="ECO:0000313" key="3">
    <source>
        <dbReference type="EMBL" id="CEP63178.1"/>
    </source>
</evidence>
<keyword evidence="4" id="KW-1185">Reference proteome</keyword>
<dbReference type="HOGENOM" id="CLU_044499_1_0_1"/>
<dbReference type="PANTHER" id="PTHR31902">
    <property type="entry name" value="ACTIN PATCHES DISTAL PROTEIN 1"/>
    <property type="match status" value="1"/>
</dbReference>
<name>A0A0C7N5G8_9SACH</name>
<comment type="similarity">
    <text evidence="1">Belongs to the AIM32 family.</text>
</comment>
<protein>
    <recommendedName>
        <fullName evidence="2">Altered inheritance of mitochondria protein 32</fullName>
    </recommendedName>
</protein>
<dbReference type="STRING" id="1245769.A0A0C7N5G8"/>
<sequence length="335" mass="37533">MVRLGLSFMLPAGQTFGRISRLYRQASLHTNYRHVDLEMDPAFQHNCDCDVKDLNRSLDRSKQLDTTLALPAKIPLYHRHVMLVSPTDAPGQDPSWKSGWKSKLELNHKWPYSAIGELKSHLKGTHRGDGILVNAISVTRGDLLRQPQVSTKKARFLTVPDMKIYDVDAHELEEFANFLGEGKVKNHGKLSFLTYLKGANAASKLLDARNDPEEGPPFKVYQGRDYHRDIILVCGHNERDERCGLIAPQIIQKLNSRVDTDLAIISHIGGHKFAGNIIFYKFLGLGSGQAAKVDGIWFGKILPSGVPTLINHLEKKEIVKPWYRGSCSLLGVPNL</sequence>
<evidence type="ECO:0000256" key="1">
    <source>
        <dbReference type="ARBA" id="ARBA00038208"/>
    </source>
</evidence>
<evidence type="ECO:0000256" key="2">
    <source>
        <dbReference type="ARBA" id="ARBA00040895"/>
    </source>
</evidence>
<dbReference type="Pfam" id="PF06999">
    <property type="entry name" value="Suc_Fer-like"/>
    <property type="match status" value="1"/>
</dbReference>
<dbReference type="GO" id="GO:0005759">
    <property type="term" value="C:mitochondrial matrix"/>
    <property type="evidence" value="ECO:0007669"/>
    <property type="project" value="EnsemblFungi"/>
</dbReference>
<organism evidence="3 4">
    <name type="scientific">Lachancea lanzarotensis</name>
    <dbReference type="NCBI Taxonomy" id="1245769"/>
    <lineage>
        <taxon>Eukaryota</taxon>
        <taxon>Fungi</taxon>
        <taxon>Dikarya</taxon>
        <taxon>Ascomycota</taxon>
        <taxon>Saccharomycotina</taxon>
        <taxon>Saccharomycetes</taxon>
        <taxon>Saccharomycetales</taxon>
        <taxon>Saccharomycetaceae</taxon>
        <taxon>Lachancea</taxon>
    </lineage>
</organism>
<dbReference type="InterPro" id="IPR009737">
    <property type="entry name" value="Aim32/Apd1-like"/>
</dbReference>
<dbReference type="Gene3D" id="3.40.30.10">
    <property type="entry name" value="Glutaredoxin"/>
    <property type="match status" value="1"/>
</dbReference>
<dbReference type="GO" id="GO:0005758">
    <property type="term" value="C:mitochondrial intermembrane space"/>
    <property type="evidence" value="ECO:0007669"/>
    <property type="project" value="EnsemblFungi"/>
</dbReference>
<dbReference type="Proteomes" id="UP000054304">
    <property type="component" value="Unassembled WGS sequence"/>
</dbReference>
<dbReference type="GO" id="GO:0045454">
    <property type="term" value="P:cell redox homeostasis"/>
    <property type="evidence" value="ECO:0007669"/>
    <property type="project" value="EnsemblFungi"/>
</dbReference>
<dbReference type="CDD" id="cd03062">
    <property type="entry name" value="TRX_Fd_Sucrase"/>
    <property type="match status" value="1"/>
</dbReference>
<proteinExistence type="inferred from homology"/>
<dbReference type="EMBL" id="LN736366">
    <property type="protein sequence ID" value="CEP63178.1"/>
    <property type="molecule type" value="Genomic_DNA"/>
</dbReference>
<dbReference type="GO" id="GO:0065003">
    <property type="term" value="P:protein-containing complex assembly"/>
    <property type="evidence" value="ECO:0007669"/>
    <property type="project" value="EnsemblFungi"/>
</dbReference>
<accession>A0A0C7N5G8</accession>
<dbReference type="GeneID" id="34686671"/>
<dbReference type="SUPFAM" id="SSF52833">
    <property type="entry name" value="Thioredoxin-like"/>
    <property type="match status" value="1"/>
</dbReference>